<reference evidence="1" key="1">
    <citation type="journal article" date="2020" name="Nature">
        <title>Giant virus diversity and host interactions through global metagenomics.</title>
        <authorList>
            <person name="Schulz F."/>
            <person name="Roux S."/>
            <person name="Paez-Espino D."/>
            <person name="Jungbluth S."/>
            <person name="Walsh D.A."/>
            <person name="Denef V.J."/>
            <person name="McMahon K.D."/>
            <person name="Konstantinidis K.T."/>
            <person name="Eloe-Fadrosh E.A."/>
            <person name="Kyrpides N.C."/>
            <person name="Woyke T."/>
        </authorList>
    </citation>
    <scope>NUCLEOTIDE SEQUENCE</scope>
    <source>
        <strain evidence="1">GVMAG-M-3300010160-26</strain>
    </source>
</reference>
<accession>A0A6C0BBD7</accession>
<dbReference type="AlphaFoldDB" id="A0A6C0BBD7"/>
<name>A0A6C0BBD7_9ZZZZ</name>
<proteinExistence type="predicted"/>
<sequence>MYCYEGNVVEEPSIRVYGEIVRPNADIPDEEIKNILELFTYLKEELKQCSVRFNFQGYNENV</sequence>
<evidence type="ECO:0000313" key="1">
    <source>
        <dbReference type="EMBL" id="QHS89577.1"/>
    </source>
</evidence>
<organism evidence="1">
    <name type="scientific">viral metagenome</name>
    <dbReference type="NCBI Taxonomy" id="1070528"/>
    <lineage>
        <taxon>unclassified sequences</taxon>
        <taxon>metagenomes</taxon>
        <taxon>organismal metagenomes</taxon>
    </lineage>
</organism>
<protein>
    <submittedName>
        <fullName evidence="1">Uncharacterized protein</fullName>
    </submittedName>
</protein>
<dbReference type="EMBL" id="MN739114">
    <property type="protein sequence ID" value="QHS89577.1"/>
    <property type="molecule type" value="Genomic_DNA"/>
</dbReference>